<gene>
    <name evidence="1" type="ORF">M5D96_006623</name>
</gene>
<dbReference type="AlphaFoldDB" id="A0A9P9YPT9"/>
<name>A0A9P9YPT9_9MUSC</name>
<organism evidence="1 2">
    <name type="scientific">Drosophila gunungcola</name>
    <name type="common">fruit fly</name>
    <dbReference type="NCBI Taxonomy" id="103775"/>
    <lineage>
        <taxon>Eukaryota</taxon>
        <taxon>Metazoa</taxon>
        <taxon>Ecdysozoa</taxon>
        <taxon>Arthropoda</taxon>
        <taxon>Hexapoda</taxon>
        <taxon>Insecta</taxon>
        <taxon>Pterygota</taxon>
        <taxon>Neoptera</taxon>
        <taxon>Endopterygota</taxon>
        <taxon>Diptera</taxon>
        <taxon>Brachycera</taxon>
        <taxon>Muscomorpha</taxon>
        <taxon>Ephydroidea</taxon>
        <taxon>Drosophilidae</taxon>
        <taxon>Drosophila</taxon>
        <taxon>Sophophora</taxon>
    </lineage>
</organism>
<evidence type="ECO:0000313" key="2">
    <source>
        <dbReference type="Proteomes" id="UP001059596"/>
    </source>
</evidence>
<reference evidence="1" key="1">
    <citation type="journal article" date="2023" name="Genome Biol. Evol.">
        <title>Long-read-based Genome Assembly of Drosophila gunungcola Reveals Fewer Chemosensory Genes in Flower-breeding Species.</title>
        <authorList>
            <person name="Negi A."/>
            <person name="Liao B.Y."/>
            <person name="Yeh S.D."/>
        </authorList>
    </citation>
    <scope>NUCLEOTIDE SEQUENCE</scope>
    <source>
        <strain evidence="1">Sukarami</strain>
    </source>
</reference>
<protein>
    <submittedName>
        <fullName evidence="1">Uncharacterized protein</fullName>
    </submittedName>
</protein>
<proteinExistence type="predicted"/>
<accession>A0A9P9YPT9</accession>
<evidence type="ECO:0000313" key="1">
    <source>
        <dbReference type="EMBL" id="KAI8040680.1"/>
    </source>
</evidence>
<dbReference type="Proteomes" id="UP001059596">
    <property type="component" value="Unassembled WGS sequence"/>
</dbReference>
<keyword evidence="2" id="KW-1185">Reference proteome</keyword>
<sequence>AKHLLGYLRPKAKANGKAKAQTKTKLIYVAGRQMAEGQGNKTVKSEMAVTKCKSWWLPLQSKRIQRILGYLEKTAPANMQT</sequence>
<dbReference type="EMBL" id="JAMKOV010000004">
    <property type="protein sequence ID" value="KAI8040680.1"/>
    <property type="molecule type" value="Genomic_DNA"/>
</dbReference>
<feature type="non-terminal residue" evidence="1">
    <location>
        <position position="81"/>
    </location>
</feature>
<comment type="caution">
    <text evidence="1">The sequence shown here is derived from an EMBL/GenBank/DDBJ whole genome shotgun (WGS) entry which is preliminary data.</text>
</comment>